<comment type="caution">
    <text evidence="2">The sequence shown here is derived from an EMBL/GenBank/DDBJ whole genome shotgun (WGS) entry which is preliminary data.</text>
</comment>
<protein>
    <submittedName>
        <fullName evidence="2">Uncharacterized protein</fullName>
    </submittedName>
</protein>
<sequence>MSSAPATLYIPVHKRSTTPTSEHESSPESHLPIYSIQDLLKLSKSPLAVISAEHRDHIKETVPEISISRRQRKAIEHRQLIKEHARAARAKELSSALPNPKATTVQISDVCLARDGFRTGGGMGRSWMTSAQAGISPKRFTGPFPTCTRRCCCSPLPRLERL</sequence>
<evidence type="ECO:0000256" key="1">
    <source>
        <dbReference type="SAM" id="MobiDB-lite"/>
    </source>
</evidence>
<dbReference type="EMBL" id="JAACJN010000021">
    <property type="protein sequence ID" value="KAF5389594.1"/>
    <property type="molecule type" value="Genomic_DNA"/>
</dbReference>
<proteinExistence type="predicted"/>
<organism evidence="2 3">
    <name type="scientific">Collybiopsis confluens</name>
    <dbReference type="NCBI Taxonomy" id="2823264"/>
    <lineage>
        <taxon>Eukaryota</taxon>
        <taxon>Fungi</taxon>
        <taxon>Dikarya</taxon>
        <taxon>Basidiomycota</taxon>
        <taxon>Agaricomycotina</taxon>
        <taxon>Agaricomycetes</taxon>
        <taxon>Agaricomycetidae</taxon>
        <taxon>Agaricales</taxon>
        <taxon>Marasmiineae</taxon>
        <taxon>Omphalotaceae</taxon>
        <taxon>Collybiopsis</taxon>
    </lineage>
</organism>
<gene>
    <name evidence="2" type="ORF">D9757_004182</name>
</gene>
<keyword evidence="3" id="KW-1185">Reference proteome</keyword>
<name>A0A8H5HU79_9AGAR</name>
<evidence type="ECO:0000313" key="2">
    <source>
        <dbReference type="EMBL" id="KAF5389594.1"/>
    </source>
</evidence>
<dbReference type="Proteomes" id="UP000518752">
    <property type="component" value="Unassembled WGS sequence"/>
</dbReference>
<reference evidence="2 3" key="1">
    <citation type="journal article" date="2020" name="ISME J.">
        <title>Uncovering the hidden diversity of litter-decomposition mechanisms in mushroom-forming fungi.</title>
        <authorList>
            <person name="Floudas D."/>
            <person name="Bentzer J."/>
            <person name="Ahren D."/>
            <person name="Johansson T."/>
            <person name="Persson P."/>
            <person name="Tunlid A."/>
        </authorList>
    </citation>
    <scope>NUCLEOTIDE SEQUENCE [LARGE SCALE GENOMIC DNA]</scope>
    <source>
        <strain evidence="2 3">CBS 406.79</strain>
    </source>
</reference>
<dbReference type="OrthoDB" id="3070320at2759"/>
<accession>A0A8H5HU79</accession>
<feature type="region of interest" description="Disordered" evidence="1">
    <location>
        <begin position="1"/>
        <end position="29"/>
    </location>
</feature>
<dbReference type="AlphaFoldDB" id="A0A8H5HU79"/>
<evidence type="ECO:0000313" key="3">
    <source>
        <dbReference type="Proteomes" id="UP000518752"/>
    </source>
</evidence>